<accession>A0A834LT27</accession>
<dbReference type="SUPFAM" id="SSF56726">
    <property type="entry name" value="DNA topoisomerase IV, alpha subunit"/>
    <property type="match status" value="1"/>
</dbReference>
<feature type="compositionally biased region" description="Basic and acidic residues" evidence="1">
    <location>
        <begin position="1"/>
        <end position="14"/>
    </location>
</feature>
<dbReference type="InterPro" id="IPR036078">
    <property type="entry name" value="Spo11/TopoVI_A_sf"/>
</dbReference>
<name>A0A834LT27_RHOSS</name>
<feature type="domain" description="Topoisomerase 6 subunit A/Spo11 TOPRIM" evidence="2">
    <location>
        <begin position="179"/>
        <end position="276"/>
    </location>
</feature>
<dbReference type="InterPro" id="IPR034136">
    <property type="entry name" value="TOPRIM_Topo6A/Spo11"/>
</dbReference>
<gene>
    <name evidence="3" type="ORF">RHSIM_Rhsim03G0164900</name>
</gene>
<evidence type="ECO:0000259" key="2">
    <source>
        <dbReference type="Pfam" id="PF21180"/>
    </source>
</evidence>
<dbReference type="InterPro" id="IPR002815">
    <property type="entry name" value="Spo11/TopoVI_A"/>
</dbReference>
<comment type="caution">
    <text evidence="3">The sequence shown here is derived from an EMBL/GenBank/DDBJ whole genome shotgun (WGS) entry which is preliminary data.</text>
</comment>
<dbReference type="GO" id="GO:0003918">
    <property type="term" value="F:DNA topoisomerase type II (double strand cut, ATP-hydrolyzing) activity"/>
    <property type="evidence" value="ECO:0007669"/>
    <property type="project" value="InterPro"/>
</dbReference>
<reference evidence="3" key="1">
    <citation type="submission" date="2019-11" db="EMBL/GenBank/DDBJ databases">
        <authorList>
            <person name="Liu Y."/>
            <person name="Hou J."/>
            <person name="Li T.-Q."/>
            <person name="Guan C.-H."/>
            <person name="Wu X."/>
            <person name="Wu H.-Z."/>
            <person name="Ling F."/>
            <person name="Zhang R."/>
            <person name="Shi X.-G."/>
            <person name="Ren J.-P."/>
            <person name="Chen E.-F."/>
            <person name="Sun J.-M."/>
        </authorList>
    </citation>
    <scope>NUCLEOTIDE SEQUENCE</scope>
    <source>
        <strain evidence="3">Adult_tree_wgs_1</strain>
        <tissue evidence="3">Leaves</tissue>
    </source>
</reference>
<organism evidence="3 4">
    <name type="scientific">Rhododendron simsii</name>
    <name type="common">Sims's rhododendron</name>
    <dbReference type="NCBI Taxonomy" id="118357"/>
    <lineage>
        <taxon>Eukaryota</taxon>
        <taxon>Viridiplantae</taxon>
        <taxon>Streptophyta</taxon>
        <taxon>Embryophyta</taxon>
        <taxon>Tracheophyta</taxon>
        <taxon>Spermatophyta</taxon>
        <taxon>Magnoliopsida</taxon>
        <taxon>eudicotyledons</taxon>
        <taxon>Gunneridae</taxon>
        <taxon>Pentapetalae</taxon>
        <taxon>asterids</taxon>
        <taxon>Ericales</taxon>
        <taxon>Ericaceae</taxon>
        <taxon>Ericoideae</taxon>
        <taxon>Rhodoreae</taxon>
        <taxon>Rhododendron</taxon>
    </lineage>
</organism>
<dbReference type="Pfam" id="PF21180">
    <property type="entry name" value="TOP6A-Spo11_Toprim"/>
    <property type="match status" value="1"/>
</dbReference>
<dbReference type="Gene3D" id="3.40.1360.10">
    <property type="match status" value="1"/>
</dbReference>
<dbReference type="GO" id="GO:0003677">
    <property type="term" value="F:DNA binding"/>
    <property type="evidence" value="ECO:0007669"/>
    <property type="project" value="InterPro"/>
</dbReference>
<protein>
    <recommendedName>
        <fullName evidence="2">Topoisomerase 6 subunit A/Spo11 TOPRIM domain-containing protein</fullName>
    </recommendedName>
</protein>
<feature type="compositionally biased region" description="Basic and acidic residues" evidence="1">
    <location>
        <begin position="23"/>
        <end position="38"/>
    </location>
</feature>
<evidence type="ECO:0000313" key="4">
    <source>
        <dbReference type="Proteomes" id="UP000626092"/>
    </source>
</evidence>
<evidence type="ECO:0000256" key="1">
    <source>
        <dbReference type="SAM" id="MobiDB-lite"/>
    </source>
</evidence>
<feature type="region of interest" description="Disordered" evidence="1">
    <location>
        <begin position="1"/>
        <end position="38"/>
    </location>
</feature>
<dbReference type="OrthoDB" id="5377392at2759"/>
<dbReference type="PANTHER" id="PTHR10848">
    <property type="entry name" value="MEIOTIC RECOMBINATION PROTEIN SPO11"/>
    <property type="match status" value="1"/>
</dbReference>
<dbReference type="GO" id="GO:0005694">
    <property type="term" value="C:chromosome"/>
    <property type="evidence" value="ECO:0007669"/>
    <property type="project" value="InterPro"/>
</dbReference>
<keyword evidence="4" id="KW-1185">Reference proteome</keyword>
<sequence length="311" mass="35516">MADREKPTAGRDEIMTSLKTSKAAHEKPEEGSRDAIEKPEFICTIKEIGQMEEPQKKMAEVLKEMKTNLKEDPLLSKKTPTETAAKKSQPYFQVKDIPREEMLKKIDEFTNRLNSDVKVVVEVPKLDNNMIFSHNLRRWILGTDIINLTYYRDKQEIDEKKMAEIACLELICDALESNRGRPTSVATRLFVRRMRYELRLPTFALMDCDAFGIRIFSTDKYGLKSLSFDSGRVTIRDIKLLGLLPSQIDACGILEGAKLKMGENDIQNIKQLLKFLTVAMKFIVKHGKSEKDIHNLRQEIEVTSAVCSIGS</sequence>
<dbReference type="PANTHER" id="PTHR10848:SF0">
    <property type="entry name" value="MEIOTIC RECOMBINATION PROTEIN SPO11"/>
    <property type="match status" value="1"/>
</dbReference>
<dbReference type="Proteomes" id="UP000626092">
    <property type="component" value="Unassembled WGS sequence"/>
</dbReference>
<dbReference type="AlphaFoldDB" id="A0A834LT27"/>
<dbReference type="EMBL" id="WJXA01000003">
    <property type="protein sequence ID" value="KAF7147104.1"/>
    <property type="molecule type" value="Genomic_DNA"/>
</dbReference>
<evidence type="ECO:0000313" key="3">
    <source>
        <dbReference type="EMBL" id="KAF7147104.1"/>
    </source>
</evidence>
<proteinExistence type="predicted"/>